<keyword evidence="2" id="KW-0812">Transmembrane</keyword>
<proteinExistence type="predicted"/>
<dbReference type="Pfam" id="PF15420">
    <property type="entry name" value="Abhydrolase_9_N"/>
    <property type="match status" value="1"/>
</dbReference>
<dbReference type="InterPro" id="IPR029058">
    <property type="entry name" value="AB_hydrolase_fold"/>
</dbReference>
<evidence type="ECO:0000313" key="5">
    <source>
        <dbReference type="EMBL" id="QHN35917.1"/>
    </source>
</evidence>
<evidence type="ECO:0000256" key="2">
    <source>
        <dbReference type="SAM" id="Phobius"/>
    </source>
</evidence>
<evidence type="ECO:0000259" key="3">
    <source>
        <dbReference type="Pfam" id="PF10081"/>
    </source>
</evidence>
<feature type="domain" description="Alpha/beta-hydrolase catalytic" evidence="3">
    <location>
        <begin position="187"/>
        <end position="333"/>
    </location>
</feature>
<organism evidence="5 6">
    <name type="scientific">Gordonia pseudamarae</name>
    <dbReference type="NCBI Taxonomy" id="2831662"/>
    <lineage>
        <taxon>Bacteria</taxon>
        <taxon>Bacillati</taxon>
        <taxon>Actinomycetota</taxon>
        <taxon>Actinomycetes</taxon>
        <taxon>Mycobacteriales</taxon>
        <taxon>Gordoniaceae</taxon>
        <taxon>Gordonia</taxon>
    </lineage>
</organism>
<evidence type="ECO:0000259" key="4">
    <source>
        <dbReference type="Pfam" id="PF15420"/>
    </source>
</evidence>
<feature type="transmembrane region" description="Helical" evidence="2">
    <location>
        <begin position="30"/>
        <end position="51"/>
    </location>
</feature>
<keyword evidence="6" id="KW-1185">Reference proteome</keyword>
<dbReference type="InterPro" id="IPR027788">
    <property type="entry name" value="Alpha/beta-hydrolase_N_dom"/>
</dbReference>
<feature type="compositionally biased region" description="Basic and acidic residues" evidence="1">
    <location>
        <begin position="414"/>
        <end position="426"/>
    </location>
</feature>
<gene>
    <name evidence="5" type="ORF">GII31_14600</name>
</gene>
<dbReference type="Proteomes" id="UP001059836">
    <property type="component" value="Chromosome"/>
</dbReference>
<feature type="compositionally biased region" description="Gly residues" evidence="1">
    <location>
        <begin position="399"/>
        <end position="408"/>
    </location>
</feature>
<evidence type="ECO:0008006" key="7">
    <source>
        <dbReference type="Google" id="ProtNLM"/>
    </source>
</evidence>
<evidence type="ECO:0000256" key="1">
    <source>
        <dbReference type="SAM" id="MobiDB-lite"/>
    </source>
</evidence>
<dbReference type="SUPFAM" id="SSF53474">
    <property type="entry name" value="alpha/beta-Hydrolases"/>
    <property type="match status" value="1"/>
</dbReference>
<feature type="domain" description="Alpha/beta-hydrolase catalytic" evidence="3">
    <location>
        <begin position="334"/>
        <end position="404"/>
    </location>
</feature>
<feature type="region of interest" description="Disordered" evidence="1">
    <location>
        <begin position="399"/>
        <end position="426"/>
    </location>
</feature>
<evidence type="ECO:0000313" key="6">
    <source>
        <dbReference type="Proteomes" id="UP001059836"/>
    </source>
</evidence>
<accession>A0ABX6IJ50</accession>
<dbReference type="RefSeq" id="WP_213244164.1">
    <property type="nucleotide sequence ID" value="NZ_CP045806.1"/>
</dbReference>
<feature type="domain" description="Alpha/beta-hydrolase N-terminal" evidence="4">
    <location>
        <begin position="22"/>
        <end position="147"/>
    </location>
</feature>
<protein>
    <recommendedName>
        <fullName evidence="7">Alpha/beta-hydrolase catalytic domain-containing protein</fullName>
    </recommendedName>
</protein>
<feature type="transmembrane region" description="Helical" evidence="2">
    <location>
        <begin position="147"/>
        <end position="164"/>
    </location>
</feature>
<reference evidence="5" key="1">
    <citation type="journal article" date="2021" name="Nat. Microbiol.">
        <title>Cocultivation of an ultrasmall environmental parasitic bacterium with lytic ability against bacteria associated with wastewater foams.</title>
        <authorList>
            <person name="Batinovic S."/>
            <person name="Rose J.J.A."/>
            <person name="Ratcliffe J."/>
            <person name="Seviour R.J."/>
            <person name="Petrovski S."/>
        </authorList>
    </citation>
    <scope>NUCLEOTIDE SEQUENCE</scope>
    <source>
        <strain evidence="5">CON9</strain>
    </source>
</reference>
<keyword evidence="2" id="KW-1133">Transmembrane helix</keyword>
<dbReference type="EMBL" id="CP045809">
    <property type="protein sequence ID" value="QHN35917.1"/>
    <property type="molecule type" value="Genomic_DNA"/>
</dbReference>
<sequence length="426" mass="43885">MSTPHPLIPTAACAGILVASYPSLLPRSPLVAALVTALFCAAGTLLATALVGMRERRHGARPVCAHPVCAHPVCARAGRTALATATVVSVGATVAGGHWQALLRDEIAAATGTPPTGPLFAWQWAAVVAGPALAVGAAIIWCPRVTAIGAALVAALVCGHLSVADAGARSPRAPGQVLYSPLPSSGESASDLDRRARALADRWTRAHPDPGSPLVIAVPTGSGWVDPDMVDGVRLRWGPRVTMLALQYADAPSWRVFTADRDSAGRSAITLLRAVIAAAPRDGLPPIYLYGQSLGAVGADDAREWAQTHARDAIAGTVLAGMPAGSVAARSATPRTIIANHSDPVTRWSPALLWRPARSPDNVIPTGPRLSAPPWLPVVSFVQTSIDLIASLDGPAGTGHSYGTGQGRLIGPPAERHPTTITSTDR</sequence>
<keyword evidence="2" id="KW-0472">Membrane</keyword>
<dbReference type="InterPro" id="IPR027787">
    <property type="entry name" value="Alpha/beta-hydrolase_catalytic"/>
</dbReference>
<feature type="transmembrane region" description="Helical" evidence="2">
    <location>
        <begin position="119"/>
        <end position="141"/>
    </location>
</feature>
<dbReference type="Pfam" id="PF10081">
    <property type="entry name" value="Abhydrolase_9"/>
    <property type="match status" value="2"/>
</dbReference>
<name>A0ABX6IJ50_9ACTN</name>